<comment type="function">
    <text evidence="1">Multidrug efflux pump.</text>
</comment>
<feature type="transmembrane region" description="Helical" evidence="13">
    <location>
        <begin position="139"/>
        <end position="161"/>
    </location>
</feature>
<dbReference type="PANTHER" id="PTHR43298">
    <property type="entry name" value="MULTIDRUG RESISTANCE PROTEIN NORM-RELATED"/>
    <property type="match status" value="1"/>
</dbReference>
<evidence type="ECO:0000313" key="15">
    <source>
        <dbReference type="Proteomes" id="UP000011124"/>
    </source>
</evidence>
<evidence type="ECO:0000256" key="8">
    <source>
        <dbReference type="ARBA" id="ARBA00022692"/>
    </source>
</evidence>
<keyword evidence="7" id="KW-1003">Cell membrane</keyword>
<evidence type="ECO:0000313" key="14">
    <source>
        <dbReference type="EMBL" id="AEB99716.1"/>
    </source>
</evidence>
<keyword evidence="9 13" id="KW-1133">Transmembrane helix</keyword>
<dbReference type="KEGG" id="ssg:Selsp_0750"/>
<feature type="transmembrane region" description="Helical" evidence="13">
    <location>
        <begin position="199"/>
        <end position="218"/>
    </location>
</feature>
<feature type="transmembrane region" description="Helical" evidence="13">
    <location>
        <begin position="239"/>
        <end position="263"/>
    </location>
</feature>
<proteinExistence type="inferred from homology"/>
<dbReference type="InterPro" id="IPR002528">
    <property type="entry name" value="MATE_fam"/>
</dbReference>
<dbReference type="GO" id="GO:0006811">
    <property type="term" value="P:monoatomic ion transport"/>
    <property type="evidence" value="ECO:0007669"/>
    <property type="project" value="UniProtKB-KW"/>
</dbReference>
<dbReference type="GO" id="GO:0015297">
    <property type="term" value="F:antiporter activity"/>
    <property type="evidence" value="ECO:0007669"/>
    <property type="project" value="UniProtKB-KW"/>
</dbReference>
<evidence type="ECO:0000256" key="4">
    <source>
        <dbReference type="ARBA" id="ARBA00020268"/>
    </source>
</evidence>
<keyword evidence="8 13" id="KW-0812">Transmembrane</keyword>
<dbReference type="GO" id="GO:0005886">
    <property type="term" value="C:plasma membrane"/>
    <property type="evidence" value="ECO:0007669"/>
    <property type="project" value="UniProtKB-SubCell"/>
</dbReference>
<evidence type="ECO:0000256" key="11">
    <source>
        <dbReference type="ARBA" id="ARBA00023136"/>
    </source>
</evidence>
<name>F4EZF9_SELS3</name>
<evidence type="ECO:0000256" key="3">
    <source>
        <dbReference type="ARBA" id="ARBA00010199"/>
    </source>
</evidence>
<feature type="transmembrane region" description="Helical" evidence="13">
    <location>
        <begin position="323"/>
        <end position="341"/>
    </location>
</feature>
<dbReference type="Pfam" id="PF01554">
    <property type="entry name" value="MatE"/>
    <property type="match status" value="2"/>
</dbReference>
<evidence type="ECO:0000256" key="5">
    <source>
        <dbReference type="ARBA" id="ARBA00022448"/>
    </source>
</evidence>
<organism evidence="14 15">
    <name type="scientific">Selenomonas sputigena (strain ATCC 35185 / DSM 20758 / CCUG 44933 / VPI D19B-28)</name>
    <dbReference type="NCBI Taxonomy" id="546271"/>
    <lineage>
        <taxon>Bacteria</taxon>
        <taxon>Bacillati</taxon>
        <taxon>Bacillota</taxon>
        <taxon>Negativicutes</taxon>
        <taxon>Selenomonadales</taxon>
        <taxon>Selenomonadaceae</taxon>
        <taxon>Selenomonas</taxon>
    </lineage>
</organism>
<dbReference type="CDD" id="cd13138">
    <property type="entry name" value="MATE_yoeA_like"/>
    <property type="match status" value="1"/>
</dbReference>
<keyword evidence="15" id="KW-1185">Reference proteome</keyword>
<feature type="transmembrane region" description="Helical" evidence="13">
    <location>
        <begin position="421"/>
        <end position="439"/>
    </location>
</feature>
<protein>
    <recommendedName>
        <fullName evidence="4">Probable multidrug resistance protein NorM</fullName>
    </recommendedName>
    <alternativeName>
        <fullName evidence="12">Multidrug-efflux transporter</fullName>
    </alternativeName>
</protein>
<dbReference type="OrthoDB" id="9776324at2"/>
<feature type="transmembrane region" description="Helical" evidence="13">
    <location>
        <begin position="387"/>
        <end position="409"/>
    </location>
</feature>
<evidence type="ECO:0000256" key="13">
    <source>
        <dbReference type="SAM" id="Phobius"/>
    </source>
</evidence>
<dbReference type="GO" id="GO:0042910">
    <property type="term" value="F:xenobiotic transmembrane transporter activity"/>
    <property type="evidence" value="ECO:0007669"/>
    <property type="project" value="InterPro"/>
</dbReference>
<feature type="transmembrane region" description="Helical" evidence="13">
    <location>
        <begin position="98"/>
        <end position="119"/>
    </location>
</feature>
<dbReference type="InterPro" id="IPR050222">
    <property type="entry name" value="MATE_MdtK"/>
</dbReference>
<evidence type="ECO:0000256" key="7">
    <source>
        <dbReference type="ARBA" id="ARBA00022475"/>
    </source>
</evidence>
<evidence type="ECO:0000256" key="9">
    <source>
        <dbReference type="ARBA" id="ARBA00022989"/>
    </source>
</evidence>
<comment type="subcellular location">
    <subcellularLocation>
        <location evidence="2">Cell membrane</location>
        <topology evidence="2">Multi-pass membrane protein</topology>
    </subcellularLocation>
</comment>
<evidence type="ECO:0000256" key="2">
    <source>
        <dbReference type="ARBA" id="ARBA00004651"/>
    </source>
</evidence>
<feature type="transmembrane region" description="Helical" evidence="13">
    <location>
        <begin position="173"/>
        <end position="193"/>
    </location>
</feature>
<feature type="transmembrane region" description="Helical" evidence="13">
    <location>
        <begin position="353"/>
        <end position="375"/>
    </location>
</feature>
<comment type="similarity">
    <text evidence="3">Belongs to the multi antimicrobial extrusion (MATE) (TC 2.A.66.1) family.</text>
</comment>
<gene>
    <name evidence="14" type="ordered locus">Selsp_0750</name>
</gene>
<dbReference type="PANTHER" id="PTHR43298:SF2">
    <property type="entry name" value="FMN_FAD EXPORTER YEEO-RELATED"/>
    <property type="match status" value="1"/>
</dbReference>
<evidence type="ECO:0000256" key="1">
    <source>
        <dbReference type="ARBA" id="ARBA00003408"/>
    </source>
</evidence>
<accession>F4EZF9</accession>
<keyword evidence="11 13" id="KW-0472">Membrane</keyword>
<dbReference type="Proteomes" id="UP000011124">
    <property type="component" value="Chromosome"/>
</dbReference>
<keyword evidence="6" id="KW-0050">Antiport</keyword>
<keyword evidence="10" id="KW-0406">Ion transport</keyword>
<dbReference type="HOGENOM" id="CLU_012893_5_0_9"/>
<dbReference type="EMBL" id="CP002637">
    <property type="protein sequence ID" value="AEB99716.1"/>
    <property type="molecule type" value="Genomic_DNA"/>
</dbReference>
<feature type="transmembrane region" description="Helical" evidence="13">
    <location>
        <begin position="20"/>
        <end position="40"/>
    </location>
</feature>
<reference evidence="14 15" key="1">
    <citation type="submission" date="2011-04" db="EMBL/GenBank/DDBJ databases">
        <title>The complete genome of Selenomonas sputigena DSM 20758.</title>
        <authorList>
            <consortium name="US DOE Joint Genome Institute (JGI-PGF)"/>
            <person name="Lucas S."/>
            <person name="Copeland A."/>
            <person name="Lapidus A."/>
            <person name="Bruce D."/>
            <person name="Goodwin L."/>
            <person name="Pitluck S."/>
            <person name="Peters L."/>
            <person name="Kyrpides N."/>
            <person name="Mavromatis K."/>
            <person name="Ivanova N."/>
            <person name="Ovchinnikova G."/>
            <person name="Teshima H."/>
            <person name="Detter J.C."/>
            <person name="Tapia R."/>
            <person name="Han C."/>
            <person name="Land M."/>
            <person name="Hauser L."/>
            <person name="Markowitz V."/>
            <person name="Cheng J.-F."/>
            <person name="Hugenholtz P."/>
            <person name="Woyke T."/>
            <person name="Wu D."/>
            <person name="Gronow S."/>
            <person name="Wellnitz S."/>
            <person name="Schneider S."/>
            <person name="Klenk H.-P."/>
            <person name="Eisen J.A."/>
        </authorList>
    </citation>
    <scope>NUCLEOTIDE SEQUENCE [LARGE SCALE GENOMIC DNA]</scope>
    <source>
        <strain evidence="15">ATCC 35185 / DSM 20758 / VPI D19B-28</strain>
    </source>
</reference>
<feature type="transmembrane region" description="Helical" evidence="13">
    <location>
        <begin position="275"/>
        <end position="295"/>
    </location>
</feature>
<evidence type="ECO:0000256" key="6">
    <source>
        <dbReference type="ARBA" id="ARBA00022449"/>
    </source>
</evidence>
<evidence type="ECO:0000256" key="12">
    <source>
        <dbReference type="ARBA" id="ARBA00031636"/>
    </source>
</evidence>
<dbReference type="PIRSF" id="PIRSF006603">
    <property type="entry name" value="DinF"/>
    <property type="match status" value="1"/>
</dbReference>
<sequence>MLGIHRREINMLEGSLWDKIIVFALPIALTGILEQMFNAADVAVLGRFVGTEAMAAVGNNVPIVGLIVTFFLGLSLGANVVIAQYIGARRLKEASRAVHTALALSILAGIGVALLGELFAAPLLSLLDVPDAVMPLAELYLRVFLVGMPFMSVYNFASAILRSHGDTGTPLIALLAASALNVVLDLGFVLVLGLGTDGVAWGTVLSYLVAASLLIRALRREEGVLRLDFRLLRVRRHHAKRIFVIGMPAAVQGMVFCFANLVIQAALNSLGAEVMAASAAAFTIEINMYCVIAAFQQACTTFVSQNYGAGNLPRCREVTRWSLRLNIVAMLVLGALILLFMRPLLRIFNGDPAVVEIGVIRIVYVVVPEILAVFIDIFSGSMRGYGYSLMPAIVTLVCICGVRLSWVWLVFPHRPTFETLMIIYPISWAVTSLCLYFLYRFYLKHLKVMCIRPE</sequence>
<feature type="transmembrane region" description="Helical" evidence="13">
    <location>
        <begin position="60"/>
        <end position="86"/>
    </location>
</feature>
<evidence type="ECO:0000256" key="10">
    <source>
        <dbReference type="ARBA" id="ARBA00023065"/>
    </source>
</evidence>
<dbReference type="InterPro" id="IPR048279">
    <property type="entry name" value="MdtK-like"/>
</dbReference>
<keyword evidence="5" id="KW-0813">Transport</keyword>
<dbReference type="AlphaFoldDB" id="F4EZF9"/>
<dbReference type="NCBIfam" id="TIGR00797">
    <property type="entry name" value="matE"/>
    <property type="match status" value="1"/>
</dbReference>